<dbReference type="AlphaFoldDB" id="A0A2G8K6J7"/>
<dbReference type="Pfam" id="PF20700">
    <property type="entry name" value="Mutator"/>
    <property type="match status" value="1"/>
</dbReference>
<dbReference type="EMBL" id="MRZV01000836">
    <property type="protein sequence ID" value="PIK43646.1"/>
    <property type="molecule type" value="Genomic_DNA"/>
</dbReference>
<comment type="caution">
    <text evidence="2">The sequence shown here is derived from an EMBL/GenBank/DDBJ whole genome shotgun (WGS) entry which is preliminary data.</text>
</comment>
<organism evidence="2 3">
    <name type="scientific">Stichopus japonicus</name>
    <name type="common">Sea cucumber</name>
    <dbReference type="NCBI Taxonomy" id="307972"/>
    <lineage>
        <taxon>Eukaryota</taxon>
        <taxon>Metazoa</taxon>
        <taxon>Echinodermata</taxon>
        <taxon>Eleutherozoa</taxon>
        <taxon>Echinozoa</taxon>
        <taxon>Holothuroidea</taxon>
        <taxon>Aspidochirotacea</taxon>
        <taxon>Aspidochirotida</taxon>
        <taxon>Stichopodidae</taxon>
        <taxon>Apostichopus</taxon>
    </lineage>
</organism>
<gene>
    <name evidence="2" type="ORF">BSL78_19508</name>
</gene>
<evidence type="ECO:0000259" key="1">
    <source>
        <dbReference type="Pfam" id="PF20700"/>
    </source>
</evidence>
<dbReference type="Proteomes" id="UP000230750">
    <property type="component" value="Unassembled WGS sequence"/>
</dbReference>
<dbReference type="OrthoDB" id="6122456at2759"/>
<accession>A0A2G8K6J7</accession>
<evidence type="ECO:0000313" key="3">
    <source>
        <dbReference type="Proteomes" id="UP000230750"/>
    </source>
</evidence>
<keyword evidence="3" id="KW-1185">Reference proteome</keyword>
<protein>
    <recommendedName>
        <fullName evidence="1">Mutator-like transposase domain-containing protein</fullName>
    </recommendedName>
</protein>
<sequence length="388" mass="42542">MGRRKGMYRRRATTFKTGNRFGFTACTADETDANCTGDMPSPSDTGVATMSSCKPAYKRLSKEEYERVVNSPVKGPEIFSSQSQQTMLLRPTKHHVGQLNNMAPASVAESTGNRVVNLQVTVRAYHSAMMAHREASNGCAGLLISVSDMEEFVGLGSKVVFGCTLCNYRSELLPLYKVLNQSNKPGRNPSELNIALQLGLHQTSISSTAARRLLSSISLPSPAVSTLQKSANQFGPVMKEINENDMAEKRGIIKETLQLRGLSRDSPIFAEYDRQYNNPLRNSRSKTPFAPASQCRDVIVENVTMDKFVIGYHHSNKLCLMGEMKRRRGHKVQCPGHKGCSANLRQDANIGDEQNGGKICASKLLAGKNPVKVKFLTTDADGKACKGF</sequence>
<evidence type="ECO:0000313" key="2">
    <source>
        <dbReference type="EMBL" id="PIK43646.1"/>
    </source>
</evidence>
<proteinExistence type="predicted"/>
<name>A0A2G8K6J7_STIJA</name>
<reference evidence="2 3" key="1">
    <citation type="journal article" date="2017" name="PLoS Biol.">
        <title>The sea cucumber genome provides insights into morphological evolution and visceral regeneration.</title>
        <authorList>
            <person name="Zhang X."/>
            <person name="Sun L."/>
            <person name="Yuan J."/>
            <person name="Sun Y."/>
            <person name="Gao Y."/>
            <person name="Zhang L."/>
            <person name="Li S."/>
            <person name="Dai H."/>
            <person name="Hamel J.F."/>
            <person name="Liu C."/>
            <person name="Yu Y."/>
            <person name="Liu S."/>
            <person name="Lin W."/>
            <person name="Guo K."/>
            <person name="Jin S."/>
            <person name="Xu P."/>
            <person name="Storey K.B."/>
            <person name="Huan P."/>
            <person name="Zhang T."/>
            <person name="Zhou Y."/>
            <person name="Zhang J."/>
            <person name="Lin C."/>
            <person name="Li X."/>
            <person name="Xing L."/>
            <person name="Huo D."/>
            <person name="Sun M."/>
            <person name="Wang L."/>
            <person name="Mercier A."/>
            <person name="Li F."/>
            <person name="Yang H."/>
            <person name="Xiang J."/>
        </authorList>
    </citation>
    <scope>NUCLEOTIDE SEQUENCE [LARGE SCALE GENOMIC DNA]</scope>
    <source>
        <strain evidence="2">Shaxun</strain>
        <tissue evidence="2">Muscle</tissue>
    </source>
</reference>
<feature type="domain" description="Mutator-like transposase" evidence="1">
    <location>
        <begin position="112"/>
        <end position="387"/>
    </location>
</feature>
<dbReference type="InterPro" id="IPR049012">
    <property type="entry name" value="Mutator_transp_dom"/>
</dbReference>